<dbReference type="InterPro" id="IPR012338">
    <property type="entry name" value="Beta-lactam/transpept-like"/>
</dbReference>
<dbReference type="OrthoDB" id="5946976at2759"/>
<evidence type="ECO:0000256" key="1">
    <source>
        <dbReference type="ARBA" id="ARBA00038215"/>
    </source>
</evidence>
<dbReference type="PANTHER" id="PTHR46825">
    <property type="entry name" value="D-ALANYL-D-ALANINE-CARBOXYPEPTIDASE/ENDOPEPTIDASE AMPH"/>
    <property type="match status" value="1"/>
</dbReference>
<dbReference type="AlphaFoldDB" id="A0A6A5ZPS9"/>
<dbReference type="PANTHER" id="PTHR46825:SF9">
    <property type="entry name" value="BETA-LACTAMASE-RELATED DOMAIN-CONTAINING PROTEIN"/>
    <property type="match status" value="1"/>
</dbReference>
<dbReference type="InterPro" id="IPR001466">
    <property type="entry name" value="Beta-lactam-related"/>
</dbReference>
<feature type="domain" description="Beta-lactamase-related" evidence="2">
    <location>
        <begin position="31"/>
        <end position="380"/>
    </location>
</feature>
<dbReference type="Gene3D" id="3.40.710.10">
    <property type="entry name" value="DD-peptidase/beta-lactamase superfamily"/>
    <property type="match status" value="1"/>
</dbReference>
<keyword evidence="4" id="KW-1185">Reference proteome</keyword>
<proteinExistence type="inferred from homology"/>
<comment type="similarity">
    <text evidence="1">Belongs to the peptidase S12 family.</text>
</comment>
<evidence type="ECO:0000313" key="4">
    <source>
        <dbReference type="Proteomes" id="UP000799770"/>
    </source>
</evidence>
<evidence type="ECO:0000259" key="2">
    <source>
        <dbReference type="Pfam" id="PF00144"/>
    </source>
</evidence>
<organism evidence="3 4">
    <name type="scientific">Lophiotrema nucula</name>
    <dbReference type="NCBI Taxonomy" id="690887"/>
    <lineage>
        <taxon>Eukaryota</taxon>
        <taxon>Fungi</taxon>
        <taxon>Dikarya</taxon>
        <taxon>Ascomycota</taxon>
        <taxon>Pezizomycotina</taxon>
        <taxon>Dothideomycetes</taxon>
        <taxon>Pleosporomycetidae</taxon>
        <taxon>Pleosporales</taxon>
        <taxon>Lophiotremataceae</taxon>
        <taxon>Lophiotrema</taxon>
    </lineage>
</organism>
<dbReference type="InterPro" id="IPR050491">
    <property type="entry name" value="AmpC-like"/>
</dbReference>
<accession>A0A6A5ZPS9</accession>
<dbReference type="EMBL" id="ML977314">
    <property type="protein sequence ID" value="KAF2120271.1"/>
    <property type="molecule type" value="Genomic_DNA"/>
</dbReference>
<protein>
    <submittedName>
        <fullName evidence="3">Beta-lactamase/transpeptidase-like protein</fullName>
    </submittedName>
</protein>
<evidence type="ECO:0000313" key="3">
    <source>
        <dbReference type="EMBL" id="KAF2120271.1"/>
    </source>
</evidence>
<dbReference type="Pfam" id="PF00144">
    <property type="entry name" value="Beta-lactamase"/>
    <property type="match status" value="1"/>
</dbReference>
<name>A0A6A5ZPS9_9PLEO</name>
<dbReference type="Proteomes" id="UP000799770">
    <property type="component" value="Unassembled WGS sequence"/>
</dbReference>
<reference evidence="3" key="1">
    <citation type="journal article" date="2020" name="Stud. Mycol.">
        <title>101 Dothideomycetes genomes: a test case for predicting lifestyles and emergence of pathogens.</title>
        <authorList>
            <person name="Haridas S."/>
            <person name="Albert R."/>
            <person name="Binder M."/>
            <person name="Bloem J."/>
            <person name="Labutti K."/>
            <person name="Salamov A."/>
            <person name="Andreopoulos B."/>
            <person name="Baker S."/>
            <person name="Barry K."/>
            <person name="Bills G."/>
            <person name="Bluhm B."/>
            <person name="Cannon C."/>
            <person name="Castanera R."/>
            <person name="Culley D."/>
            <person name="Daum C."/>
            <person name="Ezra D."/>
            <person name="Gonzalez J."/>
            <person name="Henrissat B."/>
            <person name="Kuo A."/>
            <person name="Liang C."/>
            <person name="Lipzen A."/>
            <person name="Lutzoni F."/>
            <person name="Magnuson J."/>
            <person name="Mondo S."/>
            <person name="Nolan M."/>
            <person name="Ohm R."/>
            <person name="Pangilinan J."/>
            <person name="Park H.-J."/>
            <person name="Ramirez L."/>
            <person name="Alfaro M."/>
            <person name="Sun H."/>
            <person name="Tritt A."/>
            <person name="Yoshinaga Y."/>
            <person name="Zwiers L.-H."/>
            <person name="Turgeon B."/>
            <person name="Goodwin S."/>
            <person name="Spatafora J."/>
            <person name="Crous P."/>
            <person name="Grigoriev I."/>
        </authorList>
    </citation>
    <scope>NUCLEOTIDE SEQUENCE</scope>
    <source>
        <strain evidence="3">CBS 627.86</strain>
    </source>
</reference>
<gene>
    <name evidence="3" type="ORF">BDV96DRAFT_642113</name>
</gene>
<dbReference type="SUPFAM" id="SSF56601">
    <property type="entry name" value="beta-lactamase/transpeptidase-like"/>
    <property type="match status" value="1"/>
</dbReference>
<sequence>MVRNKNTTPLSRVQASLPLLKEIKKITCSASISWGVIHEGQILLTHAEGLRDVRQNLPANTDTAYLLASLTKAFISALCGLLVEERLLDWDTPISDYVPLQMTIDPEGGKRITMRDALSHSTGRAHMDLTWLGVEAETIVEKEDLLHVISHLPLKYDVRAGFHYNNYMYAVIGKVIEIASSSNNLGTKTWSDHLRDRIFMPLSMQRSATNRDALQDHNLAEGHMVLDDKSLRTTAPTDMSDRTTIGPAGAVWSTVPDMLKWAKALLEGMTAGDNGENACLPHLQTVMSPKIAVEASIQEDTYAMGWIRALLPSKGLGFISNNGLQRDHVLGSESRPRQLLYHNGGQSGYLSAMYLFPETRSAIVAMANSYGLGDAPDWTAHIIAEALFDLEPKRDYVALATARAEYQYNFYGSLKQEYYSRQQKGTVQPPGTDFCGTFKNDGFLMTLQVTSGTVETSASLLDLVVNNRPRQHHQLRHFHYDVWGFLPASREEYQLREFIDWRNWEQFVLRFQRDAAGRVISLLWRLQEDVEPILFVKA</sequence>